<evidence type="ECO:0000313" key="2">
    <source>
        <dbReference type="Proteomes" id="UP000789920"/>
    </source>
</evidence>
<dbReference type="EMBL" id="CAJVQC010094990">
    <property type="protein sequence ID" value="CAG8828130.1"/>
    <property type="molecule type" value="Genomic_DNA"/>
</dbReference>
<evidence type="ECO:0000313" key="1">
    <source>
        <dbReference type="EMBL" id="CAG8828130.1"/>
    </source>
</evidence>
<feature type="non-terminal residue" evidence="1">
    <location>
        <position position="1"/>
    </location>
</feature>
<organism evidence="1 2">
    <name type="scientific">Racocetra persica</name>
    <dbReference type="NCBI Taxonomy" id="160502"/>
    <lineage>
        <taxon>Eukaryota</taxon>
        <taxon>Fungi</taxon>
        <taxon>Fungi incertae sedis</taxon>
        <taxon>Mucoromycota</taxon>
        <taxon>Glomeromycotina</taxon>
        <taxon>Glomeromycetes</taxon>
        <taxon>Diversisporales</taxon>
        <taxon>Gigasporaceae</taxon>
        <taxon>Racocetra</taxon>
    </lineage>
</organism>
<reference evidence="1" key="1">
    <citation type="submission" date="2021-06" db="EMBL/GenBank/DDBJ databases">
        <authorList>
            <person name="Kallberg Y."/>
            <person name="Tangrot J."/>
            <person name="Rosling A."/>
        </authorList>
    </citation>
    <scope>NUCLEOTIDE SEQUENCE</scope>
    <source>
        <strain evidence="1">MA461A</strain>
    </source>
</reference>
<dbReference type="Proteomes" id="UP000789920">
    <property type="component" value="Unassembled WGS sequence"/>
</dbReference>
<comment type="caution">
    <text evidence="1">The sequence shown here is derived from an EMBL/GenBank/DDBJ whole genome shotgun (WGS) entry which is preliminary data.</text>
</comment>
<keyword evidence="2" id="KW-1185">Reference proteome</keyword>
<accession>A0ACA9S967</accession>
<gene>
    <name evidence="1" type="ORF">RPERSI_LOCUS27165</name>
</gene>
<name>A0ACA9S967_9GLOM</name>
<sequence length="133" mass="15399">KQKEQILEIDKSSDHDEDDIDEIFDEIEYKSKELEELKSFSSDCVSIDEKSAEEIESEETNKIIEIKSLAVCLVVIEEILTGKTASVNKKPTIEEQLNKITEDTNIKEKYKESIRELFKNNKNLFANRLEELG</sequence>
<proteinExistence type="predicted"/>
<protein>
    <submittedName>
        <fullName evidence="1">4435_t:CDS:1</fullName>
    </submittedName>
</protein>